<organism evidence="6">
    <name type="scientific">Fagus sylvatica</name>
    <name type="common">Beechnut</name>
    <dbReference type="NCBI Taxonomy" id="28930"/>
    <lineage>
        <taxon>Eukaryota</taxon>
        <taxon>Viridiplantae</taxon>
        <taxon>Streptophyta</taxon>
        <taxon>Embryophyta</taxon>
        <taxon>Tracheophyta</taxon>
        <taxon>Spermatophyta</taxon>
        <taxon>Magnoliopsida</taxon>
        <taxon>eudicotyledons</taxon>
        <taxon>Gunneridae</taxon>
        <taxon>Pentapetalae</taxon>
        <taxon>rosids</taxon>
        <taxon>fabids</taxon>
        <taxon>Fagales</taxon>
        <taxon>Fagaceae</taxon>
        <taxon>Fagus</taxon>
    </lineage>
</organism>
<dbReference type="AlphaFoldDB" id="A0A2N9FUB1"/>
<gene>
    <name evidence="6" type="ORF">FSB_LOCUS22128</name>
</gene>
<dbReference type="SUPFAM" id="SSF51735">
    <property type="entry name" value="NAD(P)-binding Rossmann-fold domains"/>
    <property type="match status" value="1"/>
</dbReference>
<dbReference type="GO" id="GO:0016020">
    <property type="term" value="C:membrane"/>
    <property type="evidence" value="ECO:0007669"/>
    <property type="project" value="TreeGrafter"/>
</dbReference>
<dbReference type="CDD" id="cd05324">
    <property type="entry name" value="carb_red_PTCR-like_SDR_c"/>
    <property type="match status" value="1"/>
</dbReference>
<dbReference type="PANTHER" id="PTHR43490">
    <property type="entry name" value="(+)-NEOMENTHOL DEHYDROGENASE"/>
    <property type="match status" value="1"/>
</dbReference>
<reference evidence="6" key="1">
    <citation type="submission" date="2018-02" db="EMBL/GenBank/DDBJ databases">
        <authorList>
            <person name="Cohen D.B."/>
            <person name="Kent A.D."/>
        </authorList>
    </citation>
    <scope>NUCLEOTIDE SEQUENCE</scope>
</reference>
<name>A0A2N9FUB1_FAGSY</name>
<dbReference type="InterPro" id="IPR002347">
    <property type="entry name" value="SDR_fam"/>
</dbReference>
<evidence type="ECO:0000256" key="3">
    <source>
        <dbReference type="ARBA" id="ARBA00023002"/>
    </source>
</evidence>
<proteinExistence type="inferred from homology"/>
<dbReference type="EMBL" id="OIVN01001462">
    <property type="protein sequence ID" value="SPC94246.1"/>
    <property type="molecule type" value="Genomic_DNA"/>
</dbReference>
<dbReference type="PANTHER" id="PTHR43490:SF60">
    <property type="entry name" value="NAD(P)-BINDING ROSSMANN-FOLD SUPERFAMILY PROTEIN"/>
    <property type="match status" value="1"/>
</dbReference>
<evidence type="ECO:0000256" key="1">
    <source>
        <dbReference type="ARBA" id="ARBA00006484"/>
    </source>
</evidence>
<evidence type="ECO:0000256" key="4">
    <source>
        <dbReference type="RuleBase" id="RU000363"/>
    </source>
</evidence>
<dbReference type="GO" id="GO:0016616">
    <property type="term" value="F:oxidoreductase activity, acting on the CH-OH group of donors, NAD or NADP as acceptor"/>
    <property type="evidence" value="ECO:0007669"/>
    <property type="project" value="InterPro"/>
</dbReference>
<dbReference type="PRINTS" id="PR00080">
    <property type="entry name" value="SDRFAMILY"/>
</dbReference>
<accession>A0A2N9FUB1</accession>
<dbReference type="InterPro" id="IPR045313">
    <property type="entry name" value="CBR1-like"/>
</dbReference>
<dbReference type="InterPro" id="IPR036291">
    <property type="entry name" value="NAD(P)-bd_dom_sf"/>
</dbReference>
<dbReference type="PRINTS" id="PR00081">
    <property type="entry name" value="GDHRDH"/>
</dbReference>
<keyword evidence="2 5" id="KW-0521">NADP</keyword>
<evidence type="ECO:0000256" key="2">
    <source>
        <dbReference type="ARBA" id="ARBA00022857"/>
    </source>
</evidence>
<protein>
    <recommendedName>
        <fullName evidence="5">Short-chain dehydrogenase/reductase</fullName>
        <ecNumber evidence="5">1.1.1.-</ecNumber>
    </recommendedName>
</protein>
<evidence type="ECO:0000256" key="5">
    <source>
        <dbReference type="RuleBase" id="RU369024"/>
    </source>
</evidence>
<sequence>MVYSKELDAPFSSPSLPSTKWWSKDTVAIVTGSNKGIGFAIVKRLAELGLTVILTARDIEKGHKAIEALRDQGLNVHFFRLDVSDPASINTFASWFGTIFGALDILVNNAAVSFNDINENSVEHAETVIKTNFYGAKLLTEALLPMFRHSNSKSRILNISSRLGSLNNGTWESKGWPELWTDYAVSKLALNAYTRVLAKRYMGRGISVNSYCPGFTQTSMTRGKGTHTADDAADIGARLALLQPGELPTGRFYLGGTSIIDSKL</sequence>
<dbReference type="EC" id="1.1.1.-" evidence="5"/>
<keyword evidence="3 5" id="KW-0560">Oxidoreductase</keyword>
<evidence type="ECO:0000313" key="6">
    <source>
        <dbReference type="EMBL" id="SPC94246.1"/>
    </source>
</evidence>
<dbReference type="Pfam" id="PF00106">
    <property type="entry name" value="adh_short"/>
    <property type="match status" value="1"/>
</dbReference>
<dbReference type="Gene3D" id="3.40.50.720">
    <property type="entry name" value="NAD(P)-binding Rossmann-like Domain"/>
    <property type="match status" value="1"/>
</dbReference>
<comment type="similarity">
    <text evidence="1 4">Belongs to the short-chain dehydrogenases/reductases (SDR) family.</text>
</comment>